<keyword evidence="4" id="KW-1185">Reference proteome</keyword>
<feature type="transmembrane region" description="Helical" evidence="2">
    <location>
        <begin position="744"/>
        <end position="765"/>
    </location>
</feature>
<evidence type="ECO:0000256" key="1">
    <source>
        <dbReference type="SAM" id="MobiDB-lite"/>
    </source>
</evidence>
<comment type="caution">
    <text evidence="3">The sequence shown here is derived from an EMBL/GenBank/DDBJ whole genome shotgun (WGS) entry which is preliminary data.</text>
</comment>
<feature type="transmembrane region" description="Helical" evidence="2">
    <location>
        <begin position="888"/>
        <end position="907"/>
    </location>
</feature>
<dbReference type="EMBL" id="CAJVPL010002678">
    <property type="protein sequence ID" value="CAG8617167.1"/>
    <property type="molecule type" value="Genomic_DNA"/>
</dbReference>
<keyword evidence="2" id="KW-0812">Transmembrane</keyword>
<keyword evidence="2" id="KW-0472">Membrane</keyword>
<reference evidence="3" key="1">
    <citation type="submission" date="2021-06" db="EMBL/GenBank/DDBJ databases">
        <authorList>
            <person name="Kallberg Y."/>
            <person name="Tangrot J."/>
            <person name="Rosling A."/>
        </authorList>
    </citation>
    <scope>NUCLEOTIDE SEQUENCE</scope>
    <source>
        <strain evidence="3">MT106</strain>
    </source>
</reference>
<proteinExistence type="predicted"/>
<dbReference type="AlphaFoldDB" id="A0A9N9CWM5"/>
<name>A0A9N9CWM5_9GLOM</name>
<feature type="region of interest" description="Disordered" evidence="1">
    <location>
        <begin position="994"/>
        <end position="1013"/>
    </location>
</feature>
<gene>
    <name evidence="3" type="ORF">AGERDE_LOCUS9887</name>
</gene>
<evidence type="ECO:0000256" key="2">
    <source>
        <dbReference type="SAM" id="Phobius"/>
    </source>
</evidence>
<sequence>MASLRLFFVCLCGWWCIIALFQMLVTSYEIKISYTDDELQAKGLDLLDQANYPKGDVVLRFARANSTSILCSESNLVLRLVKVDGSVSKIPVDFRFPDFNFCQDITDNGVDGIWMYPIPPNFIIITYFTADDPKSFSNAQVKGLLIDTSGKIYTNDYLFGPAFFPAPGKLNPGGIILSAIPGQGFIFLIDDNQSNGLLWTLYTNPDTNGTFSPVNNQQIIQEPEKLIRPKLWATAFSTLDGGYAVIGGYNVTNATTAYDPRCRVYITFFRPQLNGDIDQVGPYLFYQSYLPDVESLPMICSNSNRGIGYVCLARSSVTTTAGNITSTEINYQLINFLTSGSVTDTRSLPLGKSNVKGNISTNAIAPAKLYSLFYGGYLQTFGILENNTLSFTGSIFDDQGNFFEQWGFGSSLKVPSTTASDIVLENNTYVVFYFVNKTLTATSTNLHRFYNETIVNSRNIKEVLPLNGTSISSSSESLIIIYDSNVTLSNNNITIYQENPDVPDGGHDLPRMFCNAKAIRGCSLKPIGNRKFNLTPLASTFNKPGASYYVQIDTDFVKDTKLGEPIPGVVNRTWGLLYNQPEETFAATTITLLRLTRDGSKYFNELSSSERSEFFDELKRELVLAIPIDPSRISTIKKHQIDTSTPEHQILISYTFEKTREPNQRSTKSLINDLDILVRNKEISSISFYPLTNLLDKEYGSHATPNLWDKYKTRLLILFLALLLVLVLFMMARIRNNEGNNWAIMQIALILLDFALDVAFLINNARDVEWIYLPSLLFLLIPVVSNCILAFLIFLHEHEHNKIFLKWSNRNIKLIPAFTVLAAADVEALNILGSRLAGLNAFSAPFSEKAMAWIFWASTFNMFIEDLPQLIIQVLYQRNTVTYDIIPLLALVTSSVMLTINILGRIYQIIHYLRQGQLRYATPPIKDEGKEDQDSGLSRDNRTDKKNEESQLIFTNIQQQQQFNAHNVTVAQSGASTPTSTSDQGAQYLTVYTDGNDHYPEATGHQPHTPTTH</sequence>
<evidence type="ECO:0000313" key="3">
    <source>
        <dbReference type="EMBL" id="CAG8617167.1"/>
    </source>
</evidence>
<dbReference type="Proteomes" id="UP000789831">
    <property type="component" value="Unassembled WGS sequence"/>
</dbReference>
<feature type="transmembrane region" description="Helical" evidence="2">
    <location>
        <begin position="715"/>
        <end position="732"/>
    </location>
</feature>
<evidence type="ECO:0000313" key="4">
    <source>
        <dbReference type="Proteomes" id="UP000789831"/>
    </source>
</evidence>
<protein>
    <submittedName>
        <fullName evidence="3">5530_t:CDS:1</fullName>
    </submittedName>
</protein>
<feature type="compositionally biased region" description="Basic and acidic residues" evidence="1">
    <location>
        <begin position="925"/>
        <end position="947"/>
    </location>
</feature>
<keyword evidence="2" id="KW-1133">Transmembrane helix</keyword>
<dbReference type="OrthoDB" id="2420894at2759"/>
<feature type="region of interest" description="Disordered" evidence="1">
    <location>
        <begin position="923"/>
        <end position="947"/>
    </location>
</feature>
<organism evidence="3 4">
    <name type="scientific">Ambispora gerdemannii</name>
    <dbReference type="NCBI Taxonomy" id="144530"/>
    <lineage>
        <taxon>Eukaryota</taxon>
        <taxon>Fungi</taxon>
        <taxon>Fungi incertae sedis</taxon>
        <taxon>Mucoromycota</taxon>
        <taxon>Glomeromycotina</taxon>
        <taxon>Glomeromycetes</taxon>
        <taxon>Archaeosporales</taxon>
        <taxon>Ambisporaceae</taxon>
        <taxon>Ambispora</taxon>
    </lineage>
</organism>
<feature type="transmembrane region" description="Helical" evidence="2">
    <location>
        <begin position="771"/>
        <end position="794"/>
    </location>
</feature>
<feature type="transmembrane region" description="Helical" evidence="2">
    <location>
        <begin position="814"/>
        <end position="833"/>
    </location>
</feature>
<accession>A0A9N9CWM5</accession>